<proteinExistence type="inferred from homology"/>
<dbReference type="AlphaFoldDB" id="A0A0S7XPL4"/>
<comment type="similarity">
    <text evidence="3 7">Belongs to the glycosyltransferase 1 family. Bacterial/plant glycogen synthase subfamily.</text>
</comment>
<reference evidence="10 11" key="1">
    <citation type="journal article" date="2015" name="Microbiome">
        <title>Genomic resolution of linkages in carbon, nitrogen, and sulfur cycling among widespread estuary sediment bacteria.</title>
        <authorList>
            <person name="Baker B.J."/>
            <person name="Lazar C.S."/>
            <person name="Teske A.P."/>
            <person name="Dick G.J."/>
        </authorList>
    </citation>
    <scope>NUCLEOTIDE SEQUENCE [LARGE SCALE GENOMIC DNA]</scope>
    <source>
        <strain evidence="10">DG_54_3</strain>
    </source>
</reference>
<dbReference type="InterPro" id="IPR011835">
    <property type="entry name" value="GS/SS"/>
</dbReference>
<gene>
    <name evidence="7" type="primary">glgA</name>
    <name evidence="10" type="ORF">AMJ44_12845</name>
</gene>
<evidence type="ECO:0000313" key="11">
    <source>
        <dbReference type="Proteomes" id="UP000051861"/>
    </source>
</evidence>
<evidence type="ECO:0000256" key="6">
    <source>
        <dbReference type="ARBA" id="ARBA00023056"/>
    </source>
</evidence>
<evidence type="ECO:0000256" key="3">
    <source>
        <dbReference type="ARBA" id="ARBA00010281"/>
    </source>
</evidence>
<dbReference type="PANTHER" id="PTHR45825:SF11">
    <property type="entry name" value="ALPHA AMYLASE DOMAIN-CONTAINING PROTEIN"/>
    <property type="match status" value="1"/>
</dbReference>
<evidence type="ECO:0000256" key="1">
    <source>
        <dbReference type="ARBA" id="ARBA00001478"/>
    </source>
</evidence>
<evidence type="ECO:0000259" key="8">
    <source>
        <dbReference type="Pfam" id="PF00534"/>
    </source>
</evidence>
<dbReference type="PATRIC" id="fig|1703775.3.peg.1692"/>
<comment type="pathway">
    <text evidence="7">Glycan biosynthesis; glycogen biosynthesis.</text>
</comment>
<accession>A0A0S7XPL4</accession>
<evidence type="ECO:0000256" key="7">
    <source>
        <dbReference type="HAMAP-Rule" id="MF_00484"/>
    </source>
</evidence>
<keyword evidence="5 7" id="KW-0808">Transferase</keyword>
<dbReference type="EMBL" id="LIZX01000183">
    <property type="protein sequence ID" value="KPJ64432.1"/>
    <property type="molecule type" value="Genomic_DNA"/>
</dbReference>
<feature type="domain" description="Starch synthase catalytic" evidence="9">
    <location>
        <begin position="14"/>
        <end position="259"/>
    </location>
</feature>
<organism evidence="10 11">
    <name type="scientific">candidate division WOR-1 bacterium DG_54_3</name>
    <dbReference type="NCBI Taxonomy" id="1703775"/>
    <lineage>
        <taxon>Bacteria</taxon>
        <taxon>Bacillati</taxon>
        <taxon>Saganbacteria</taxon>
    </lineage>
</organism>
<dbReference type="InterPro" id="IPR001296">
    <property type="entry name" value="Glyco_trans_1"/>
</dbReference>
<evidence type="ECO:0000256" key="4">
    <source>
        <dbReference type="ARBA" id="ARBA00022676"/>
    </source>
</evidence>
<dbReference type="InterPro" id="IPR013534">
    <property type="entry name" value="Starch_synth_cat_dom"/>
</dbReference>
<dbReference type="EC" id="2.4.1.21" evidence="7"/>
<keyword evidence="4 7" id="KW-0328">Glycosyltransferase</keyword>
<dbReference type="Pfam" id="PF00534">
    <property type="entry name" value="Glycos_transf_1"/>
    <property type="match status" value="1"/>
</dbReference>
<evidence type="ECO:0000256" key="5">
    <source>
        <dbReference type="ARBA" id="ARBA00022679"/>
    </source>
</evidence>
<keyword evidence="6 7" id="KW-0320">Glycogen biosynthesis</keyword>
<feature type="domain" description="Glycosyl transferase family 1" evidence="8">
    <location>
        <begin position="328"/>
        <end position="481"/>
    </location>
</feature>
<dbReference type="GO" id="GO:0005978">
    <property type="term" value="P:glycogen biosynthetic process"/>
    <property type="evidence" value="ECO:0007669"/>
    <property type="project" value="UniProtKB-UniRule"/>
</dbReference>
<dbReference type="NCBIfam" id="TIGR02095">
    <property type="entry name" value="glgA"/>
    <property type="match status" value="1"/>
</dbReference>
<dbReference type="HAMAP" id="MF_00484">
    <property type="entry name" value="Glycogen_synth"/>
    <property type="match status" value="1"/>
</dbReference>
<evidence type="ECO:0000313" key="10">
    <source>
        <dbReference type="EMBL" id="KPJ64432.1"/>
    </source>
</evidence>
<dbReference type="UniPathway" id="UPA00164"/>
<comment type="catalytic activity">
    <reaction evidence="1 7">
        <text>[(1-&gt;4)-alpha-D-glucosyl](n) + ADP-alpha-D-glucose = [(1-&gt;4)-alpha-D-glucosyl](n+1) + ADP + H(+)</text>
        <dbReference type="Rhea" id="RHEA:18189"/>
        <dbReference type="Rhea" id="RHEA-COMP:9584"/>
        <dbReference type="Rhea" id="RHEA-COMP:9587"/>
        <dbReference type="ChEBI" id="CHEBI:15378"/>
        <dbReference type="ChEBI" id="CHEBI:15444"/>
        <dbReference type="ChEBI" id="CHEBI:57498"/>
        <dbReference type="ChEBI" id="CHEBI:456216"/>
        <dbReference type="EC" id="2.4.1.21"/>
    </reaction>
</comment>
<name>A0A0S7XPL4_UNCSA</name>
<dbReference type="PANTHER" id="PTHR45825">
    <property type="entry name" value="GRANULE-BOUND STARCH SYNTHASE 1, CHLOROPLASTIC/AMYLOPLASTIC"/>
    <property type="match status" value="1"/>
</dbReference>
<evidence type="ECO:0000259" key="9">
    <source>
        <dbReference type="Pfam" id="PF08323"/>
    </source>
</evidence>
<dbReference type="Proteomes" id="UP000051861">
    <property type="component" value="Unassembled WGS sequence"/>
</dbReference>
<dbReference type="Gene3D" id="3.40.50.2000">
    <property type="entry name" value="Glycogen Phosphorylase B"/>
    <property type="match status" value="2"/>
</dbReference>
<comment type="caution">
    <text evidence="7">Lacks conserved residue(s) required for the propagation of feature annotation.</text>
</comment>
<comment type="function">
    <text evidence="2 7">Synthesizes alpha-1,4-glucan chains using ADP-glucose.</text>
</comment>
<sequence>MTRIPATKGAKPRHIWMVTSEISPLRTTGGLGHAVHGLSQALVQAGHRVSVFVPAHAQTLGITIRKGSESRKKIIIDSLMDREIIFRGKTERAWIFRADIPFSTESSDLIKYYFIDNESGTRFSNRKVYGYADDARRYLYFNQVVAELARLSQTGEEEQIEAPDIIHCHDWGTGYIGYFLSHVQKNQVPLVYNIHNLSYSKRLTPHAFYLLTREEDKRLYSWEGMEFYGSIDPHKTAFIFSNRIVTVSPNYKNEILSDPIPGGDTNLYAGVLQANQSKLKGILNGIPDYYGVDHFYKTGVLPESYGPDNLEGKKACRQHLQEVAELKPHDQSLLLASTGRWDEQKGTDLVLKVLPELMQDLDLQFVSIGSEARGKKFRRAFLRLKNRFPERLAVLDFHAIPRPHLSAENLESLALAGADALLMPSRFEPCGLSQMYALKHGTPVIANRTGGLADTIEHGKTGFLFEGVTPENIKQSIRDAYAIFKGNSQKWQSMIQAAMQKDFSWKAAAQEYIDLYQEVIQS</sequence>
<dbReference type="GO" id="GO:0009011">
    <property type="term" value="F:alpha-1,4-glucan glucosyltransferase (ADP-glucose donor) activity"/>
    <property type="evidence" value="ECO:0007669"/>
    <property type="project" value="UniProtKB-UniRule"/>
</dbReference>
<protein>
    <recommendedName>
        <fullName evidence="7">Glycogen synthase</fullName>
        <ecNumber evidence="7">2.4.1.21</ecNumber>
    </recommendedName>
    <alternativeName>
        <fullName evidence="7">Starch [bacterial glycogen] synthase</fullName>
    </alternativeName>
</protein>
<comment type="caution">
    <text evidence="10">The sequence shown here is derived from an EMBL/GenBank/DDBJ whole genome shotgun (WGS) entry which is preliminary data.</text>
</comment>
<dbReference type="Pfam" id="PF08323">
    <property type="entry name" value="Glyco_transf_5"/>
    <property type="match status" value="1"/>
</dbReference>
<evidence type="ECO:0000256" key="2">
    <source>
        <dbReference type="ARBA" id="ARBA00002764"/>
    </source>
</evidence>
<dbReference type="CDD" id="cd03791">
    <property type="entry name" value="GT5_Glycogen_synthase_DULL1-like"/>
    <property type="match status" value="1"/>
</dbReference>
<dbReference type="SUPFAM" id="SSF53756">
    <property type="entry name" value="UDP-Glycosyltransferase/glycogen phosphorylase"/>
    <property type="match status" value="1"/>
</dbReference>
<dbReference type="GO" id="GO:0004373">
    <property type="term" value="F:alpha-1,4-glucan glucosyltransferase (UDP-glucose donor) activity"/>
    <property type="evidence" value="ECO:0007669"/>
    <property type="project" value="InterPro"/>
</dbReference>